<feature type="binding site" evidence="1">
    <location>
        <begin position="250"/>
        <end position="257"/>
    </location>
    <ligand>
        <name>ATP</name>
        <dbReference type="ChEBI" id="CHEBI:30616"/>
    </ligand>
</feature>
<keyword evidence="3" id="KW-0732">Signal</keyword>
<keyword evidence="1" id="KW-0067">ATP-binding</keyword>
<dbReference type="SUPFAM" id="SSF52540">
    <property type="entry name" value="P-loop containing nucleoside triphosphate hydrolases"/>
    <property type="match status" value="1"/>
</dbReference>
<dbReference type="GO" id="GO:0003677">
    <property type="term" value="F:DNA binding"/>
    <property type="evidence" value="ECO:0007669"/>
    <property type="project" value="InterPro"/>
</dbReference>
<dbReference type="Gene3D" id="3.40.50.300">
    <property type="entry name" value="P-loop containing nucleotide triphosphate hydrolases"/>
    <property type="match status" value="1"/>
</dbReference>
<dbReference type="InterPro" id="IPR027417">
    <property type="entry name" value="P-loop_NTPase"/>
</dbReference>
<feature type="domain" description="FtsK" evidence="4">
    <location>
        <begin position="234"/>
        <end position="437"/>
    </location>
</feature>
<dbReference type="InterPro" id="IPR002543">
    <property type="entry name" value="FtsK_dom"/>
</dbReference>
<evidence type="ECO:0000256" key="2">
    <source>
        <dbReference type="SAM" id="MobiDB-lite"/>
    </source>
</evidence>
<proteinExistence type="predicted"/>
<protein>
    <recommendedName>
        <fullName evidence="4">FtsK domain-containing protein</fullName>
    </recommendedName>
</protein>
<dbReference type="PROSITE" id="PS50901">
    <property type="entry name" value="FTSK"/>
    <property type="match status" value="1"/>
</dbReference>
<accession>A0A1W7CS13</accession>
<dbReference type="KEGG" id="smao:CAG99_00370"/>
<feature type="region of interest" description="Disordered" evidence="2">
    <location>
        <begin position="525"/>
        <end position="613"/>
    </location>
</feature>
<feature type="chain" id="PRO_5039385880" description="FtsK domain-containing protein" evidence="3">
    <location>
        <begin position="22"/>
        <end position="686"/>
    </location>
</feature>
<evidence type="ECO:0000256" key="1">
    <source>
        <dbReference type="PROSITE-ProRule" id="PRU00289"/>
    </source>
</evidence>
<dbReference type="GO" id="GO:0005524">
    <property type="term" value="F:ATP binding"/>
    <property type="evidence" value="ECO:0007669"/>
    <property type="project" value="UniProtKB-UniRule"/>
</dbReference>
<organism evidence="5 6">
    <name type="scientific">Streptomyces marincola</name>
    <dbReference type="NCBI Taxonomy" id="2878388"/>
    <lineage>
        <taxon>Bacteria</taxon>
        <taxon>Bacillati</taxon>
        <taxon>Actinomycetota</taxon>
        <taxon>Actinomycetes</taxon>
        <taxon>Kitasatosporales</taxon>
        <taxon>Streptomycetaceae</taxon>
        <taxon>Streptomyces</taxon>
    </lineage>
</organism>
<gene>
    <name evidence="5" type="ORF">CAG99_00370</name>
</gene>
<feature type="signal peptide" evidence="3">
    <location>
        <begin position="1"/>
        <end position="21"/>
    </location>
</feature>
<dbReference type="EMBL" id="CP021121">
    <property type="protein sequence ID" value="ARQ67499.1"/>
    <property type="molecule type" value="Genomic_DNA"/>
</dbReference>
<feature type="compositionally biased region" description="Basic and acidic residues" evidence="2">
    <location>
        <begin position="601"/>
        <end position="612"/>
    </location>
</feature>
<evidence type="ECO:0000259" key="4">
    <source>
        <dbReference type="PROSITE" id="PS50901"/>
    </source>
</evidence>
<reference evidence="5 6" key="1">
    <citation type="submission" date="2017-05" db="EMBL/GenBank/DDBJ databases">
        <title>Complete genome sequence of Streptomyces sp. SCSIO 03032 revealed the diverse biosynthetic pathways for its bioactive secondary metabolites.</title>
        <authorList>
            <person name="Ma L."/>
            <person name="Zhu Y."/>
            <person name="Zhang W."/>
            <person name="Zhang G."/>
            <person name="Tian X."/>
            <person name="Zhang S."/>
            <person name="Zhang C."/>
        </authorList>
    </citation>
    <scope>NUCLEOTIDE SEQUENCE [LARGE SCALE GENOMIC DNA]</scope>
    <source>
        <strain evidence="5 6">SCSIO 03032</strain>
    </source>
</reference>
<dbReference type="AlphaFoldDB" id="A0A1W7CS13"/>
<evidence type="ECO:0000313" key="6">
    <source>
        <dbReference type="Proteomes" id="UP000194218"/>
    </source>
</evidence>
<dbReference type="Proteomes" id="UP000194218">
    <property type="component" value="Chromosome"/>
</dbReference>
<name>A0A1W7CS13_9ACTN</name>
<keyword evidence="1" id="KW-0547">Nucleotide-binding</keyword>
<evidence type="ECO:0000313" key="5">
    <source>
        <dbReference type="EMBL" id="ARQ67499.1"/>
    </source>
</evidence>
<sequence>MNATAGTLVATSLAHSAGVPAAWAAAVAAAGAAGTAVAGLRRRLTGATLGFRAACCVAAGAWSSAALAGDGPLTMTALGTLAAGGTLAGTLAAGVGAHETTEQSRRATLLSIGVRRQLAADWIDRLARVCRIEGAEIVAIEHWPSALGYTLEVKLPAGGVTRKAVADRTGALAADLDLPTGCGVSVHEGMTRRLVLIKVTTKSAAGRDIAFPVAEMAEITTVNNPIPLALLADGGRAELDLRQASTIVAGATGTGKTNWLHRLIARLNQTNDVLVWVIDLNGGSLGLPWLHAWREAQTAAEGSRWAGADIPAPGVDWLASTPAEAARMLRAAISIAKARKVAYQNDMRDADDDKLPVGPTLPEIVIIVDEGAEVTATREARQVAAGVAEVIRIARAMAIRAVMSALRVTQDVLPDPMVRKMASNRVCTGATEDAELGHFFGWRALTVEESFDGPGSLLVGVDGKSPEKGHQERITPAQIEEVCAATSARRPSLDGPSLKAAGPDYQERWTLQRCGHLWGQPATTTATANAAGGGAGEGRGGEWKATAGWDTPREPTLDTPSVNELEAMFNAPAAQRPDSERPEQDGGDSDTDWSDPATWTTDRDQHQPEQPDAKQAALALLIAAGTEGTGASALARELADDFGTNRQTVVGWLKAWVEAGEAVRIGTGTKTRYVHRTHAPKPPEQS</sequence>
<evidence type="ECO:0000256" key="3">
    <source>
        <dbReference type="SAM" id="SignalP"/>
    </source>
</evidence>
<keyword evidence="6" id="KW-1185">Reference proteome</keyword>